<keyword evidence="3" id="KW-0805">Transcription regulation</keyword>
<dbReference type="Gene3D" id="1.10.10.10">
    <property type="entry name" value="Winged helix-like DNA-binding domain superfamily/Winged helix DNA-binding domain"/>
    <property type="match status" value="1"/>
</dbReference>
<dbReference type="SUPFAM" id="SSF46894">
    <property type="entry name" value="C-terminal effector domain of the bipartite response regulators"/>
    <property type="match status" value="1"/>
</dbReference>
<dbReference type="InterPro" id="IPR005158">
    <property type="entry name" value="BTAD"/>
</dbReference>
<keyword evidence="6" id="KW-0802">TPR repeat</keyword>
<dbReference type="PANTHER" id="PTHR35807:SF1">
    <property type="entry name" value="TRANSCRIPTIONAL REGULATOR REDD"/>
    <property type="match status" value="1"/>
</dbReference>
<evidence type="ECO:0000313" key="11">
    <source>
        <dbReference type="Proteomes" id="UP000516230"/>
    </source>
</evidence>
<gene>
    <name evidence="10" type="ORF">IAG43_30710</name>
</gene>
<evidence type="ECO:0000256" key="3">
    <source>
        <dbReference type="ARBA" id="ARBA00023015"/>
    </source>
</evidence>
<protein>
    <submittedName>
        <fullName evidence="10">Tetratricopeptide repeat protein</fullName>
    </submittedName>
</protein>
<evidence type="ECO:0000259" key="9">
    <source>
        <dbReference type="PROSITE" id="PS51755"/>
    </source>
</evidence>
<dbReference type="Proteomes" id="UP000516230">
    <property type="component" value="Chromosome"/>
</dbReference>
<dbReference type="InterPro" id="IPR051677">
    <property type="entry name" value="AfsR-DnrI-RedD_regulator"/>
</dbReference>
<accession>A0A7H0I247</accession>
<dbReference type="InterPro" id="IPR036388">
    <property type="entry name" value="WH-like_DNA-bd_sf"/>
</dbReference>
<dbReference type="SUPFAM" id="SSF48452">
    <property type="entry name" value="TPR-like"/>
    <property type="match status" value="3"/>
</dbReference>
<dbReference type="InterPro" id="IPR001867">
    <property type="entry name" value="OmpR/PhoB-type_DNA-bd"/>
</dbReference>
<dbReference type="GO" id="GO:0003677">
    <property type="term" value="F:DNA binding"/>
    <property type="evidence" value="ECO:0007669"/>
    <property type="project" value="UniProtKB-UniRule"/>
</dbReference>
<evidence type="ECO:0000256" key="7">
    <source>
        <dbReference type="PROSITE-ProRule" id="PRU01091"/>
    </source>
</evidence>
<dbReference type="Pfam" id="PF13374">
    <property type="entry name" value="TPR_10"/>
    <property type="match status" value="1"/>
</dbReference>
<evidence type="ECO:0000256" key="2">
    <source>
        <dbReference type="ARBA" id="ARBA00023012"/>
    </source>
</evidence>
<dbReference type="Pfam" id="PF00931">
    <property type="entry name" value="NB-ARC"/>
    <property type="match status" value="1"/>
</dbReference>
<organism evidence="10 11">
    <name type="scientific">Streptomyces genisteinicus</name>
    <dbReference type="NCBI Taxonomy" id="2768068"/>
    <lineage>
        <taxon>Bacteria</taxon>
        <taxon>Bacillati</taxon>
        <taxon>Actinomycetota</taxon>
        <taxon>Actinomycetes</taxon>
        <taxon>Kitasatosporales</taxon>
        <taxon>Streptomycetaceae</taxon>
        <taxon>Streptomyces</taxon>
    </lineage>
</organism>
<evidence type="ECO:0000313" key="10">
    <source>
        <dbReference type="EMBL" id="QNP66863.1"/>
    </source>
</evidence>
<name>A0A7H0I247_9ACTN</name>
<dbReference type="CDD" id="cd15831">
    <property type="entry name" value="BTAD"/>
    <property type="match status" value="1"/>
</dbReference>
<dbReference type="Pfam" id="PF03704">
    <property type="entry name" value="BTAD"/>
    <property type="match status" value="1"/>
</dbReference>
<dbReference type="InterPro" id="IPR002182">
    <property type="entry name" value="NB-ARC"/>
</dbReference>
<reference evidence="10 11" key="1">
    <citation type="submission" date="2020-08" db="EMBL/GenBank/DDBJ databases">
        <title>A novel species.</title>
        <authorList>
            <person name="Gao J."/>
        </authorList>
    </citation>
    <scope>NUCLEOTIDE SEQUENCE [LARGE SCALE GENOMIC DNA]</scope>
    <source>
        <strain evidence="10 11">CRPJ-33</strain>
    </source>
</reference>
<dbReference type="Gene3D" id="1.25.40.10">
    <property type="entry name" value="Tetratricopeptide repeat domain"/>
    <property type="match status" value="2"/>
</dbReference>
<dbReference type="GO" id="GO:0043531">
    <property type="term" value="F:ADP binding"/>
    <property type="evidence" value="ECO:0007669"/>
    <property type="project" value="InterPro"/>
</dbReference>
<feature type="repeat" description="TPR" evidence="6">
    <location>
        <begin position="920"/>
        <end position="953"/>
    </location>
</feature>
<dbReference type="KEGG" id="sgj:IAG43_30710"/>
<dbReference type="InterPro" id="IPR027417">
    <property type="entry name" value="P-loop_NTPase"/>
</dbReference>
<evidence type="ECO:0000256" key="5">
    <source>
        <dbReference type="ARBA" id="ARBA00023163"/>
    </source>
</evidence>
<dbReference type="AlphaFoldDB" id="A0A7H0I247"/>
<feature type="DNA-binding region" description="OmpR/PhoB-type" evidence="7">
    <location>
        <begin position="39"/>
        <end position="140"/>
    </location>
</feature>
<dbReference type="SUPFAM" id="SSF52540">
    <property type="entry name" value="P-loop containing nucleoside triphosphate hydrolases"/>
    <property type="match status" value="1"/>
</dbReference>
<feature type="compositionally biased region" description="Basic and acidic residues" evidence="8">
    <location>
        <begin position="303"/>
        <end position="318"/>
    </location>
</feature>
<dbReference type="InterPro" id="IPR019734">
    <property type="entry name" value="TPR_rpt"/>
</dbReference>
<dbReference type="PROSITE" id="PS51755">
    <property type="entry name" value="OMPR_PHOB"/>
    <property type="match status" value="1"/>
</dbReference>
<dbReference type="SMART" id="SM00028">
    <property type="entry name" value="TPR"/>
    <property type="match status" value="6"/>
</dbReference>
<comment type="similarity">
    <text evidence="1">Belongs to the AfsR/DnrI/RedD regulatory family.</text>
</comment>
<dbReference type="SMART" id="SM00862">
    <property type="entry name" value="Trans_reg_C"/>
    <property type="match status" value="1"/>
</dbReference>
<sequence length="1047" mass="113849">MWRLSSRDPDIPACRCDRGLSVHISVGESVADGIAGRDRELPGTSSLTFRVLGPLQVQGAGDRPLRVPPGRQEVILAALLLESNRVVSTSQLVDLIWEDNPPETARTQVQICVSRLRKLLAGAAGEVSITTRPPGYVLHTDAGNVDAALFTGLVHSARGLREQGEPDEAVRLLRHAVALWQGDCLSGLDSGPLANQARQFNEERLAAVELRIRLELELGRHDRLVGELQRLTSEHPLREKLHGLLIQALYWSGRQAEALEAFRTARTYLAEELGLEPSRELRDLESAILAGELPPPTGAVPRRAPEERPGEETVRHGGEGAAEPPPASPAESSSDIRPTDTVPHQLPADVADFVADPAQLDALEHALTAGEGRSVGLAAVTGKPGTGKSALAVHAAHALAETGFPDGQLYCDLRGTTGTPTPPVEVLGRFLRAFGIPGQLIPESLDERAEMYRTRLASRRVLVVLDDAAGEGQVLPLLPGSRGCAVLVTSRARLTALPGATRIALDVLDEDRALELLARIVGRERVAHEAVAAEALVRTVGRLPLALRIVAARLAARPHWPLASMVQRLANERHRLDELAHGEMTMRASLSLTYEGLAPEDRGLLRLLSMAQAPTLPSWLAGALLDDRRPFPSDLMEPLVDVQMLDVAGVEPAGGFRYRFHEIIRVYAREQLAAQHPAAERQAAFARMAGGWMHLAQQAHRKVYGGDFTVLHGDAARWEPPSTHTDEVLADPLAWLDAEQTALCGMVGHAADEGLHDLSWDLATSLVTLFEVRGHYDLWEQTHLSALSAVRKAGNLRGTAAVRASLGSLYMSRNQFDTARQSLTSALDVFQALDEPMGEALCRRDLALISRTSGDDAGALELYGRSLADFDRAGDVVGRAIVLTQSAHIRMRRGEMDAAQKQLDEALGIYEDIGYTGGRARTLRRVGQLLLEQGRTDLAVLTFTEVLELCRESGDVIGEGHLLYDLGRAFSLMGRPDRARDFYDRAVAARERIMDFSGGALARLELARLGTEHPGRSRQVLTPAVEVFRERRMVRELAEAERLLGAC</sequence>
<dbReference type="Pfam" id="PF00486">
    <property type="entry name" value="Trans_reg_C"/>
    <property type="match status" value="1"/>
</dbReference>
<proteinExistence type="inferred from homology"/>
<dbReference type="Pfam" id="PF13424">
    <property type="entry name" value="TPR_12"/>
    <property type="match status" value="1"/>
</dbReference>
<evidence type="ECO:0000256" key="8">
    <source>
        <dbReference type="SAM" id="MobiDB-lite"/>
    </source>
</evidence>
<dbReference type="PANTHER" id="PTHR35807">
    <property type="entry name" value="TRANSCRIPTIONAL REGULATOR REDD-RELATED"/>
    <property type="match status" value="1"/>
</dbReference>
<evidence type="ECO:0000256" key="6">
    <source>
        <dbReference type="PROSITE-ProRule" id="PRU00339"/>
    </source>
</evidence>
<dbReference type="EMBL" id="CP060825">
    <property type="protein sequence ID" value="QNP66863.1"/>
    <property type="molecule type" value="Genomic_DNA"/>
</dbReference>
<evidence type="ECO:0000256" key="4">
    <source>
        <dbReference type="ARBA" id="ARBA00023125"/>
    </source>
</evidence>
<dbReference type="PROSITE" id="PS50005">
    <property type="entry name" value="TPR"/>
    <property type="match status" value="1"/>
</dbReference>
<keyword evidence="11" id="KW-1185">Reference proteome</keyword>
<dbReference type="GO" id="GO:0000160">
    <property type="term" value="P:phosphorelay signal transduction system"/>
    <property type="evidence" value="ECO:0007669"/>
    <property type="project" value="UniProtKB-KW"/>
</dbReference>
<dbReference type="Gene3D" id="3.40.50.300">
    <property type="entry name" value="P-loop containing nucleotide triphosphate hydrolases"/>
    <property type="match status" value="1"/>
</dbReference>
<keyword evidence="2" id="KW-0902">Two-component regulatory system</keyword>
<dbReference type="GO" id="GO:0006355">
    <property type="term" value="P:regulation of DNA-templated transcription"/>
    <property type="evidence" value="ECO:0007669"/>
    <property type="project" value="InterPro"/>
</dbReference>
<evidence type="ECO:0000256" key="1">
    <source>
        <dbReference type="ARBA" id="ARBA00005820"/>
    </source>
</evidence>
<dbReference type="PRINTS" id="PR00364">
    <property type="entry name" value="DISEASERSIST"/>
</dbReference>
<keyword evidence="5" id="KW-0804">Transcription</keyword>
<dbReference type="InterPro" id="IPR011990">
    <property type="entry name" value="TPR-like_helical_dom_sf"/>
</dbReference>
<feature type="domain" description="OmpR/PhoB-type" evidence="9">
    <location>
        <begin position="39"/>
        <end position="140"/>
    </location>
</feature>
<dbReference type="SMART" id="SM01043">
    <property type="entry name" value="BTAD"/>
    <property type="match status" value="1"/>
</dbReference>
<dbReference type="InterPro" id="IPR016032">
    <property type="entry name" value="Sig_transdc_resp-reg_C-effctor"/>
</dbReference>
<keyword evidence="4 7" id="KW-0238">DNA-binding</keyword>
<feature type="region of interest" description="Disordered" evidence="8">
    <location>
        <begin position="288"/>
        <end position="344"/>
    </location>
</feature>